<accession>A0AAV7XHY1</accession>
<dbReference type="EMBL" id="JAPTSV010000009">
    <property type="protein sequence ID" value="KAJ1524616.1"/>
    <property type="molecule type" value="Genomic_DNA"/>
</dbReference>
<name>A0AAV7XHY1_9NEOP</name>
<dbReference type="Proteomes" id="UP001075354">
    <property type="component" value="Chromosome 9"/>
</dbReference>
<protein>
    <submittedName>
        <fullName evidence="1">Uncharacterized protein</fullName>
    </submittedName>
</protein>
<evidence type="ECO:0000313" key="1">
    <source>
        <dbReference type="EMBL" id="KAJ1524616.1"/>
    </source>
</evidence>
<dbReference type="AlphaFoldDB" id="A0AAV7XHY1"/>
<comment type="caution">
    <text evidence="1">The sequence shown here is derived from an EMBL/GenBank/DDBJ whole genome shotgun (WGS) entry which is preliminary data.</text>
</comment>
<sequence length="173" mass="19500">MQPGVKILKDLAYSAFRDRKDRDVWYYSANTTLLKTTGDENTAALNLASWSSRGGWKDNAHLLASPKICSNAKALLSDVWRSLSERCSSRTTFGECPVKQGPYTCTNVSTNFDFDFPPSFFYGKWRGTAKLYNTQTKEVSFCMRAYFSTAPKANNGPKRKPLKLDLVDKVIIN</sequence>
<organism evidence="1 2">
    <name type="scientific">Megalurothrips usitatus</name>
    <name type="common">bean blossom thrips</name>
    <dbReference type="NCBI Taxonomy" id="439358"/>
    <lineage>
        <taxon>Eukaryota</taxon>
        <taxon>Metazoa</taxon>
        <taxon>Ecdysozoa</taxon>
        <taxon>Arthropoda</taxon>
        <taxon>Hexapoda</taxon>
        <taxon>Insecta</taxon>
        <taxon>Pterygota</taxon>
        <taxon>Neoptera</taxon>
        <taxon>Paraneoptera</taxon>
        <taxon>Thysanoptera</taxon>
        <taxon>Terebrantia</taxon>
        <taxon>Thripoidea</taxon>
        <taxon>Thripidae</taxon>
        <taxon>Megalurothrips</taxon>
    </lineage>
</organism>
<proteinExistence type="predicted"/>
<gene>
    <name evidence="1" type="ORF">ONE63_011100</name>
</gene>
<reference evidence="1" key="1">
    <citation type="submission" date="2022-12" db="EMBL/GenBank/DDBJ databases">
        <title>Chromosome-level genome assembly of the bean flower thrips Megalurothrips usitatus.</title>
        <authorList>
            <person name="Ma L."/>
            <person name="Liu Q."/>
            <person name="Li H."/>
            <person name="Cai W."/>
        </authorList>
    </citation>
    <scope>NUCLEOTIDE SEQUENCE</scope>
    <source>
        <strain evidence="1">Cailab_2022a</strain>
    </source>
</reference>
<keyword evidence="2" id="KW-1185">Reference proteome</keyword>
<evidence type="ECO:0000313" key="2">
    <source>
        <dbReference type="Proteomes" id="UP001075354"/>
    </source>
</evidence>